<evidence type="ECO:0000256" key="1">
    <source>
        <dbReference type="ARBA" id="ARBA00022676"/>
    </source>
</evidence>
<feature type="domain" description="Glycosyltransferase 2-like" evidence="3">
    <location>
        <begin position="14"/>
        <end position="158"/>
    </location>
</feature>
<evidence type="ECO:0000313" key="4">
    <source>
        <dbReference type="EMBL" id="SHN65837.1"/>
    </source>
</evidence>
<keyword evidence="2 4" id="KW-0808">Transferase</keyword>
<dbReference type="InterPro" id="IPR001173">
    <property type="entry name" value="Glyco_trans_2-like"/>
</dbReference>
<dbReference type="Proteomes" id="UP000184097">
    <property type="component" value="Unassembled WGS sequence"/>
</dbReference>
<dbReference type="SUPFAM" id="SSF53448">
    <property type="entry name" value="Nucleotide-diphospho-sugar transferases"/>
    <property type="match status" value="1"/>
</dbReference>
<dbReference type="GO" id="GO:0016757">
    <property type="term" value="F:glycosyltransferase activity"/>
    <property type="evidence" value="ECO:0007669"/>
    <property type="project" value="UniProtKB-KW"/>
</dbReference>
<dbReference type="AlphaFoldDB" id="A0A1M7T554"/>
<dbReference type="InterPro" id="IPR029044">
    <property type="entry name" value="Nucleotide-diphossugar_trans"/>
</dbReference>
<gene>
    <name evidence="4" type="ORF">SAMN02745247_03023</name>
</gene>
<sequence>MIESKELKHLPLISIIIPVYNCEDYLEECIDSVINQNYPELEIILVDDGSTDNSGKTCDTYVGKYNDKKRTINVIHKENGGACFARRDGLSLSKADYVAFVDGDDYIDSDFCINLMTDILQNDAEVATSGFVYTNTGTGYMDSAEAGLYAGEKKETLNNIMIYEPISEMGGIIMSVCMKIYKKELILKAIQRVKIRLELFEDLAYCYGPLIEAQSVYVEHNAYYHYRNNPNSVSRKKQDDIFPKVQSAFSFERKLYEDYGRIFLDQFDLVATKFYYSYLWQLMDDCKLSKQDQIVVWKQISKDELFDTITDNALNGKIKPKYAKFMTKFRYKQNLLFWHYFKIIVLFSELKIKMTTRIRKMIDIFLGAC</sequence>
<dbReference type="PANTHER" id="PTHR22916">
    <property type="entry name" value="GLYCOSYLTRANSFERASE"/>
    <property type="match status" value="1"/>
</dbReference>
<dbReference type="EMBL" id="FRDH01000017">
    <property type="protein sequence ID" value="SHN65837.1"/>
    <property type="molecule type" value="Genomic_DNA"/>
</dbReference>
<dbReference type="RefSeq" id="WP_072705657.1">
    <property type="nucleotide sequence ID" value="NZ_FRDH01000017.1"/>
</dbReference>
<accession>A0A1M7T554</accession>
<evidence type="ECO:0000259" key="3">
    <source>
        <dbReference type="Pfam" id="PF00535"/>
    </source>
</evidence>
<organism evidence="4 5">
    <name type="scientific">Butyrivibrio hungatei DSM 14810</name>
    <dbReference type="NCBI Taxonomy" id="1121132"/>
    <lineage>
        <taxon>Bacteria</taxon>
        <taxon>Bacillati</taxon>
        <taxon>Bacillota</taxon>
        <taxon>Clostridia</taxon>
        <taxon>Lachnospirales</taxon>
        <taxon>Lachnospiraceae</taxon>
        <taxon>Butyrivibrio</taxon>
    </lineage>
</organism>
<evidence type="ECO:0000313" key="5">
    <source>
        <dbReference type="Proteomes" id="UP000184097"/>
    </source>
</evidence>
<name>A0A1M7T554_9FIRM</name>
<proteinExistence type="predicted"/>
<dbReference type="Pfam" id="PF00535">
    <property type="entry name" value="Glycos_transf_2"/>
    <property type="match status" value="1"/>
</dbReference>
<evidence type="ECO:0000256" key="2">
    <source>
        <dbReference type="ARBA" id="ARBA00022679"/>
    </source>
</evidence>
<keyword evidence="1" id="KW-0328">Glycosyltransferase</keyword>
<dbReference type="Gene3D" id="3.90.550.10">
    <property type="entry name" value="Spore Coat Polysaccharide Biosynthesis Protein SpsA, Chain A"/>
    <property type="match status" value="1"/>
</dbReference>
<protein>
    <submittedName>
        <fullName evidence="4">Glycosyl transferase family 2</fullName>
    </submittedName>
</protein>
<dbReference type="CDD" id="cd00761">
    <property type="entry name" value="Glyco_tranf_GTA_type"/>
    <property type="match status" value="1"/>
</dbReference>
<reference evidence="4 5" key="1">
    <citation type="submission" date="2016-12" db="EMBL/GenBank/DDBJ databases">
        <authorList>
            <person name="Song W.-J."/>
            <person name="Kurnit D.M."/>
        </authorList>
    </citation>
    <scope>NUCLEOTIDE SEQUENCE [LARGE SCALE GENOMIC DNA]</scope>
    <source>
        <strain evidence="4 5">DSM 14810</strain>
    </source>
</reference>
<dbReference type="PANTHER" id="PTHR22916:SF51">
    <property type="entry name" value="GLYCOSYLTRANSFERASE EPSH-RELATED"/>
    <property type="match status" value="1"/>
</dbReference>